<keyword evidence="3" id="KW-1185">Reference proteome</keyword>
<dbReference type="RefSeq" id="YP_007379023.1">
    <property type="nucleotide sequence ID" value="NC_020158.1"/>
</dbReference>
<evidence type="ECO:0000313" key="3">
    <source>
        <dbReference type="Proteomes" id="UP000011137"/>
    </source>
</evidence>
<feature type="compositionally biased region" description="Polar residues" evidence="1">
    <location>
        <begin position="54"/>
        <end position="63"/>
    </location>
</feature>
<dbReference type="EMBL" id="KC117377">
    <property type="protein sequence ID" value="AGC34487.1"/>
    <property type="molecule type" value="Genomic_DNA"/>
</dbReference>
<feature type="region of interest" description="Disordered" evidence="1">
    <location>
        <begin position="1"/>
        <end position="63"/>
    </location>
</feature>
<accession>L7TNR2</accession>
<organism evidence="2 3">
    <name type="scientific">Haloarcula vallismortis tailed virus 1</name>
    <dbReference type="NCBI Taxonomy" id="1262528"/>
    <lineage>
        <taxon>Viruses</taxon>
        <taxon>Duplodnaviria</taxon>
        <taxon>Heunggongvirae</taxon>
        <taxon>Uroviricota</taxon>
        <taxon>Caudoviricetes</taxon>
        <taxon>Thumleimavirales</taxon>
        <taxon>Druskaviridae</taxon>
        <taxon>Tredecimvirus</taxon>
        <taxon>Tredecimvirus thailandense</taxon>
        <taxon>Tredecimvirus HVTV1</taxon>
    </lineage>
</organism>
<name>L7TNR2_9CAUD</name>
<evidence type="ECO:0000256" key="1">
    <source>
        <dbReference type="SAM" id="MobiDB-lite"/>
    </source>
</evidence>
<dbReference type="OrthoDB" id="27841at10239"/>
<sequence>MKRSPDHRASMTTCSNCGADVDGTTQKNLKGRPSSKSQPRECPECGHELEKSLGRNNPSLLNK</sequence>
<dbReference type="GeneID" id="14477359"/>
<proteinExistence type="predicted"/>
<reference evidence="2 3" key="1">
    <citation type="journal article" date="2013" name="J. Virol.">
        <title>Insights into head-tailed viruses infecting extremely halophilic archaea.</title>
        <authorList>
            <person name="Pietila M.K."/>
            <person name="Laurinmaki P."/>
            <person name="Russell D.A."/>
            <person name="Ko C.C."/>
            <person name="Jacobs-Sera D."/>
            <person name="Butcher S.J."/>
            <person name="Bamford D.H."/>
            <person name="Hendrix R.W."/>
        </authorList>
    </citation>
    <scope>NUCLEOTIDE SEQUENCE [LARGE SCALE GENOMIC DNA]</scope>
</reference>
<dbReference type="Proteomes" id="UP000011137">
    <property type="component" value="Segment"/>
</dbReference>
<feature type="compositionally biased region" description="Basic and acidic residues" evidence="1">
    <location>
        <begin position="38"/>
        <end position="53"/>
    </location>
</feature>
<protein>
    <submittedName>
        <fullName evidence="2">Uncharacterized protein</fullName>
    </submittedName>
</protein>
<dbReference type="KEGG" id="vg:14477359"/>
<gene>
    <name evidence="2" type="primary">118</name>
    <name evidence="2" type="ORF">HVTV1_118</name>
</gene>
<evidence type="ECO:0000313" key="2">
    <source>
        <dbReference type="EMBL" id="AGC34487.1"/>
    </source>
</evidence>